<dbReference type="InterPro" id="IPR013221">
    <property type="entry name" value="Mur_ligase_cen"/>
</dbReference>
<evidence type="ECO:0000313" key="12">
    <source>
        <dbReference type="EMBL" id="TWT51515.1"/>
    </source>
</evidence>
<dbReference type="InterPro" id="IPR036615">
    <property type="entry name" value="Mur_ligase_C_dom_sf"/>
</dbReference>
<evidence type="ECO:0000256" key="7">
    <source>
        <dbReference type="ARBA" id="ARBA00023306"/>
    </source>
</evidence>
<dbReference type="SUPFAM" id="SSF53623">
    <property type="entry name" value="MurD-like peptide ligases, catalytic domain"/>
    <property type="match status" value="1"/>
</dbReference>
<proteinExistence type="predicted"/>
<dbReference type="GO" id="GO:0008763">
    <property type="term" value="F:UDP-N-acetylmuramate-L-alanine ligase activity"/>
    <property type="evidence" value="ECO:0007669"/>
    <property type="project" value="UniProtKB-EC"/>
</dbReference>
<evidence type="ECO:0000259" key="9">
    <source>
        <dbReference type="Pfam" id="PF01225"/>
    </source>
</evidence>
<keyword evidence="5" id="KW-0133">Cell shape</keyword>
<dbReference type="InterPro" id="IPR000713">
    <property type="entry name" value="Mur_ligase_N"/>
</dbReference>
<dbReference type="GO" id="GO:0009252">
    <property type="term" value="P:peptidoglycan biosynthetic process"/>
    <property type="evidence" value="ECO:0007669"/>
    <property type="project" value="UniProtKB-KW"/>
</dbReference>
<dbReference type="SUPFAM" id="SSF51984">
    <property type="entry name" value="MurCD N-terminal domain"/>
    <property type="match status" value="1"/>
</dbReference>
<feature type="domain" description="Mur ligase C-terminal" evidence="10">
    <location>
        <begin position="347"/>
        <end position="479"/>
    </location>
</feature>
<keyword evidence="4" id="KW-0067">ATP-binding</keyword>
<keyword evidence="13" id="KW-1185">Reference proteome</keyword>
<dbReference type="GO" id="GO:0008360">
    <property type="term" value="P:regulation of cell shape"/>
    <property type="evidence" value="ECO:0007669"/>
    <property type="project" value="UniProtKB-KW"/>
</dbReference>
<dbReference type="Gene3D" id="3.40.50.720">
    <property type="entry name" value="NAD(P)-binding Rossmann-like Domain"/>
    <property type="match status" value="1"/>
</dbReference>
<dbReference type="AlphaFoldDB" id="A0A5C5WMV8"/>
<organism evidence="12 13">
    <name type="scientific">Thalassoglobus neptunius</name>
    <dbReference type="NCBI Taxonomy" id="1938619"/>
    <lineage>
        <taxon>Bacteria</taxon>
        <taxon>Pseudomonadati</taxon>
        <taxon>Planctomycetota</taxon>
        <taxon>Planctomycetia</taxon>
        <taxon>Planctomycetales</taxon>
        <taxon>Planctomycetaceae</taxon>
        <taxon>Thalassoglobus</taxon>
    </lineage>
</organism>
<evidence type="ECO:0000256" key="3">
    <source>
        <dbReference type="ARBA" id="ARBA00022741"/>
    </source>
</evidence>
<dbReference type="InterPro" id="IPR004101">
    <property type="entry name" value="Mur_ligase_C"/>
</dbReference>
<evidence type="ECO:0000256" key="4">
    <source>
        <dbReference type="ARBA" id="ARBA00022840"/>
    </source>
</evidence>
<dbReference type="GO" id="GO:0005524">
    <property type="term" value="F:ATP binding"/>
    <property type="evidence" value="ECO:0007669"/>
    <property type="project" value="UniProtKB-KW"/>
</dbReference>
<protein>
    <submittedName>
        <fullName evidence="12">UDP-N-acetylmuramate--L-alanine ligase MurC</fullName>
        <ecNumber evidence="12">6.3.2.8</ecNumber>
    </submittedName>
</protein>
<dbReference type="PANTHER" id="PTHR43445">
    <property type="entry name" value="UDP-N-ACETYLMURAMATE--L-ALANINE LIGASE-RELATED"/>
    <property type="match status" value="1"/>
</dbReference>
<feature type="domain" description="Mur ligase central" evidence="11">
    <location>
        <begin position="146"/>
        <end position="324"/>
    </location>
</feature>
<keyword evidence="7" id="KW-0131">Cell cycle</keyword>
<feature type="domain" description="Mur ligase N-terminal catalytic" evidence="9">
    <location>
        <begin position="42"/>
        <end position="139"/>
    </location>
</feature>
<dbReference type="EMBL" id="SIHI01000013">
    <property type="protein sequence ID" value="TWT51515.1"/>
    <property type="molecule type" value="Genomic_DNA"/>
</dbReference>
<evidence type="ECO:0000256" key="2">
    <source>
        <dbReference type="ARBA" id="ARBA00022618"/>
    </source>
</evidence>
<evidence type="ECO:0000259" key="10">
    <source>
        <dbReference type="Pfam" id="PF02875"/>
    </source>
</evidence>
<dbReference type="RefSeq" id="WP_146511007.1">
    <property type="nucleotide sequence ID" value="NZ_SIHI01000013.1"/>
</dbReference>
<dbReference type="Gene3D" id="3.40.1190.10">
    <property type="entry name" value="Mur-like, catalytic domain"/>
    <property type="match status" value="1"/>
</dbReference>
<comment type="caution">
    <text evidence="12">The sequence shown here is derived from an EMBL/GenBank/DDBJ whole genome shotgun (WGS) entry which is preliminary data.</text>
</comment>
<dbReference type="Pfam" id="PF01225">
    <property type="entry name" value="Mur_ligase"/>
    <property type="match status" value="1"/>
</dbReference>
<keyword evidence="3" id="KW-0547">Nucleotide-binding</keyword>
<keyword evidence="1 12" id="KW-0436">Ligase</keyword>
<evidence type="ECO:0000256" key="8">
    <source>
        <dbReference type="ARBA" id="ARBA00023316"/>
    </source>
</evidence>
<evidence type="ECO:0000256" key="6">
    <source>
        <dbReference type="ARBA" id="ARBA00022984"/>
    </source>
</evidence>
<keyword evidence="6" id="KW-0573">Peptidoglycan synthesis</keyword>
<keyword evidence="8" id="KW-0961">Cell wall biogenesis/degradation</keyword>
<name>A0A5C5WMV8_9PLAN</name>
<dbReference type="InterPro" id="IPR050061">
    <property type="entry name" value="MurCDEF_pg_biosynth"/>
</dbReference>
<evidence type="ECO:0000256" key="1">
    <source>
        <dbReference type="ARBA" id="ARBA00022598"/>
    </source>
</evidence>
<dbReference type="Gene3D" id="3.90.190.20">
    <property type="entry name" value="Mur ligase, C-terminal domain"/>
    <property type="match status" value="1"/>
</dbReference>
<dbReference type="PANTHER" id="PTHR43445:SF3">
    <property type="entry name" value="UDP-N-ACETYLMURAMATE--L-ALANINE LIGASE"/>
    <property type="match status" value="1"/>
</dbReference>
<evidence type="ECO:0000313" key="13">
    <source>
        <dbReference type="Proteomes" id="UP000317243"/>
    </source>
</evidence>
<dbReference type="Pfam" id="PF02875">
    <property type="entry name" value="Mur_ligase_C"/>
    <property type="match status" value="1"/>
</dbReference>
<evidence type="ECO:0000259" key="11">
    <source>
        <dbReference type="Pfam" id="PF08245"/>
    </source>
</evidence>
<gene>
    <name evidence="12" type="primary">murC</name>
    <name evidence="12" type="ORF">KOR42_35630</name>
</gene>
<dbReference type="OrthoDB" id="9804126at2"/>
<dbReference type="GO" id="GO:0051301">
    <property type="term" value="P:cell division"/>
    <property type="evidence" value="ECO:0007669"/>
    <property type="project" value="UniProtKB-KW"/>
</dbReference>
<dbReference type="SUPFAM" id="SSF53244">
    <property type="entry name" value="MurD-like peptide ligases, peptide-binding domain"/>
    <property type="match status" value="1"/>
</dbReference>
<dbReference type="Pfam" id="PF08245">
    <property type="entry name" value="Mur_ligase_M"/>
    <property type="match status" value="1"/>
</dbReference>
<sequence>MTASHFAHDSANPTAIDGHAFASNRLRERLIPDQAEGRTPAIHFVGVCGSGMKSLVDVISDAGWQITGSDFSQNENTWNELRKRNLIRLNDVSDWKTTESCDLLIYSAAVPESDRFRQVAEQNEITQISYVEALARITNPSSGIAVCGTHGKSSTTSLLSHFVHAAGVHATTFCGAQQVADGRSGRLGFDDVTIVEACEFREHFLQFRPKQICLLGIEPDHFDCFPTLDDAIRAYDRFLQSLPVNGILTVNWDCETSRDLARKHERNRQGRVVSYSLTNSEAQWTAHRSGHTVFIHENGREVLSGDFPLPGEHALRNLLAAIATLSASAPIDEKISSSIREYCGLKRRFEVVSQSDNRVVIDDFAHHPTEIRVTLETARQQYPDFQLVCYFQPHQVSRTRSLLHEFADLLRLADEVFVLPVFAARETLSELQETTAEELARLVAESGTKSQFLTSLDPIRTRLETTPRTKELIITLGAGDIAQIHDDRT</sequence>
<dbReference type="InterPro" id="IPR036565">
    <property type="entry name" value="Mur-like_cat_sf"/>
</dbReference>
<evidence type="ECO:0000256" key="5">
    <source>
        <dbReference type="ARBA" id="ARBA00022960"/>
    </source>
</evidence>
<dbReference type="EC" id="6.3.2.8" evidence="12"/>
<accession>A0A5C5WMV8</accession>
<dbReference type="Proteomes" id="UP000317243">
    <property type="component" value="Unassembled WGS sequence"/>
</dbReference>
<keyword evidence="2" id="KW-0132">Cell division</keyword>
<dbReference type="GO" id="GO:0071555">
    <property type="term" value="P:cell wall organization"/>
    <property type="evidence" value="ECO:0007669"/>
    <property type="project" value="UniProtKB-KW"/>
</dbReference>
<reference evidence="12 13" key="1">
    <citation type="submission" date="2019-02" db="EMBL/GenBank/DDBJ databases">
        <title>Deep-cultivation of Planctomycetes and their phenomic and genomic characterization uncovers novel biology.</title>
        <authorList>
            <person name="Wiegand S."/>
            <person name="Jogler M."/>
            <person name="Boedeker C."/>
            <person name="Pinto D."/>
            <person name="Vollmers J."/>
            <person name="Rivas-Marin E."/>
            <person name="Kohn T."/>
            <person name="Peeters S.H."/>
            <person name="Heuer A."/>
            <person name="Rast P."/>
            <person name="Oberbeckmann S."/>
            <person name="Bunk B."/>
            <person name="Jeske O."/>
            <person name="Meyerdierks A."/>
            <person name="Storesund J.E."/>
            <person name="Kallscheuer N."/>
            <person name="Luecker S."/>
            <person name="Lage O.M."/>
            <person name="Pohl T."/>
            <person name="Merkel B.J."/>
            <person name="Hornburger P."/>
            <person name="Mueller R.-W."/>
            <person name="Bruemmer F."/>
            <person name="Labrenz M."/>
            <person name="Spormann A.M."/>
            <person name="Op Den Camp H."/>
            <person name="Overmann J."/>
            <person name="Amann R."/>
            <person name="Jetten M.S.M."/>
            <person name="Mascher T."/>
            <person name="Medema M.H."/>
            <person name="Devos D.P."/>
            <person name="Kaster A.-K."/>
            <person name="Ovreas L."/>
            <person name="Rohde M."/>
            <person name="Galperin M.Y."/>
            <person name="Jogler C."/>
        </authorList>
    </citation>
    <scope>NUCLEOTIDE SEQUENCE [LARGE SCALE GENOMIC DNA]</scope>
    <source>
        <strain evidence="12 13">KOR42</strain>
    </source>
</reference>